<dbReference type="InterPro" id="IPR017517">
    <property type="entry name" value="Maleyloyr_isom"/>
</dbReference>
<evidence type="ECO:0000313" key="2">
    <source>
        <dbReference type="EMBL" id="KAA0018996.1"/>
    </source>
</evidence>
<dbReference type="InterPro" id="IPR036527">
    <property type="entry name" value="SCP2_sterol-bd_dom_sf"/>
</dbReference>
<dbReference type="AlphaFoldDB" id="A0A5A7S3B5"/>
<dbReference type="Gene3D" id="3.30.1050.20">
    <property type="match status" value="1"/>
</dbReference>
<keyword evidence="3" id="KW-1185">Reference proteome</keyword>
<dbReference type="InterPro" id="IPR024344">
    <property type="entry name" value="MDMPI_metal-binding"/>
</dbReference>
<gene>
    <name evidence="2" type="ORF">FOY51_23110</name>
</gene>
<keyword evidence="2" id="KW-0670">Pyruvate</keyword>
<dbReference type="Pfam" id="PF11716">
    <property type="entry name" value="MDMPI_N"/>
    <property type="match status" value="1"/>
</dbReference>
<protein>
    <submittedName>
        <fullName evidence="2">Maleylpyruvate isomerase family mycothiol-dependent enzyme</fullName>
    </submittedName>
</protein>
<dbReference type="GO" id="GO:0016853">
    <property type="term" value="F:isomerase activity"/>
    <property type="evidence" value="ECO:0007669"/>
    <property type="project" value="UniProtKB-KW"/>
</dbReference>
<dbReference type="SUPFAM" id="SSF55718">
    <property type="entry name" value="SCP-like"/>
    <property type="match status" value="1"/>
</dbReference>
<feature type="domain" description="Mycothiol-dependent maleylpyruvate isomerase metal-binding" evidence="1">
    <location>
        <begin position="20"/>
        <end position="155"/>
    </location>
</feature>
<evidence type="ECO:0000313" key="3">
    <source>
        <dbReference type="Proteomes" id="UP000322244"/>
    </source>
</evidence>
<keyword evidence="2" id="KW-0413">Isomerase</keyword>
<reference evidence="2 3" key="1">
    <citation type="submission" date="2019-07" db="EMBL/GenBank/DDBJ databases">
        <title>Rhodococcus cavernicolus sp. nov., isolated from a cave.</title>
        <authorList>
            <person name="Lee S.D."/>
        </authorList>
    </citation>
    <scope>NUCLEOTIDE SEQUENCE [LARGE SCALE GENOMIC DNA]</scope>
    <source>
        <strain evidence="2 3">C1-24</strain>
    </source>
</reference>
<dbReference type="GO" id="GO:0046872">
    <property type="term" value="F:metal ion binding"/>
    <property type="evidence" value="ECO:0007669"/>
    <property type="project" value="InterPro"/>
</dbReference>
<accession>A0A5A7S3B5</accession>
<dbReference type="EMBL" id="VLNY01000016">
    <property type="protein sequence ID" value="KAA0018996.1"/>
    <property type="molecule type" value="Genomic_DNA"/>
</dbReference>
<evidence type="ECO:0000259" key="1">
    <source>
        <dbReference type="Pfam" id="PF11716"/>
    </source>
</evidence>
<sequence length="241" mass="26298">MHGPSTFHDLAVPEQLKIVRRGTAYFAQRLVELNDSDLDAPSTLPNWTRKHVVAHVGYNADALGRLLDWAETGVENPMYESMDERARQIAEGANLGGVELRNLFNQSAARLDEQWRQLSHEGWRAEVRNAKGAAIPAADTVWMRAREVWIHAIDLGTGATFDEFPESVLEALLADVVDSWRNNDLGADLIIEVDGREPVAVQENSTNTAGVRGSLAAVTQWAVGRGAGGLSSDAPAPPAWL</sequence>
<dbReference type="InterPro" id="IPR034660">
    <property type="entry name" value="DinB/YfiT-like"/>
</dbReference>
<dbReference type="NCBIfam" id="TIGR03083">
    <property type="entry name" value="maleylpyruvate isomerase family mycothiol-dependent enzyme"/>
    <property type="match status" value="1"/>
</dbReference>
<dbReference type="OrthoDB" id="5118203at2"/>
<organism evidence="2 3">
    <name type="scientific">Antrihabitans cavernicola</name>
    <dbReference type="NCBI Taxonomy" id="2495913"/>
    <lineage>
        <taxon>Bacteria</taxon>
        <taxon>Bacillati</taxon>
        <taxon>Actinomycetota</taxon>
        <taxon>Actinomycetes</taxon>
        <taxon>Mycobacteriales</taxon>
        <taxon>Nocardiaceae</taxon>
        <taxon>Antrihabitans</taxon>
    </lineage>
</organism>
<dbReference type="SUPFAM" id="SSF109854">
    <property type="entry name" value="DinB/YfiT-like putative metalloenzymes"/>
    <property type="match status" value="1"/>
</dbReference>
<dbReference type="Gene3D" id="1.20.120.450">
    <property type="entry name" value="dinb family like domain"/>
    <property type="match status" value="1"/>
</dbReference>
<proteinExistence type="predicted"/>
<dbReference type="Proteomes" id="UP000322244">
    <property type="component" value="Unassembled WGS sequence"/>
</dbReference>
<name>A0A5A7S3B5_9NOCA</name>
<comment type="caution">
    <text evidence="2">The sequence shown here is derived from an EMBL/GenBank/DDBJ whole genome shotgun (WGS) entry which is preliminary data.</text>
</comment>